<evidence type="ECO:0000313" key="5">
    <source>
        <dbReference type="EnsemblFungi" id="EJT68393"/>
    </source>
</evidence>
<dbReference type="Gene3D" id="3.30.470.10">
    <property type="match status" value="1"/>
</dbReference>
<sequence length="346" mass="36049">MFPNMFPPPPSAQVDWDSHNSTRHVEVDGHIEARYDTSRGQWAEPRLVSSGNTAATAGQHCSETMVALRHVTPWGDKLVVFRPDFHAARMAQSAAASTGLPPPPLGLFTECVRRAVAANAEFVPPAESEGMLSIRAVLAGASAEDAVLSVHLQPAVHSFDAAPQDALLSESDGVVRLQLCEAAAAAAAPYSDDRPAHELLGLRPDNTLVMAESAAAHPVASALARLAERGGFRVERCPAAELALALPLLAEAVAVGDDSVVPVRRVDGAALPDADATGLMGVAQHLLGVVRGVRGDSEGWCAEVRPTDGEVAALVEKEEERLAAPAGPLLGGLWAPGPGPCVAREC</sequence>
<evidence type="ECO:0000256" key="1">
    <source>
        <dbReference type="ARBA" id="ARBA00001933"/>
    </source>
</evidence>
<dbReference type="OrthoDB" id="409992at2759"/>
<dbReference type="AlphaFoldDB" id="J3PKH5"/>
<gene>
    <name evidence="5" type="primary">20354489</name>
    <name evidence="4" type="ORF">GGTG_14031</name>
</gene>
<keyword evidence="6" id="KW-1185">Reference proteome</keyword>
<dbReference type="SUPFAM" id="SSF56752">
    <property type="entry name" value="D-aminoacid aminotransferase-like PLP-dependent enzymes"/>
    <property type="match status" value="1"/>
</dbReference>
<dbReference type="PANTHER" id="PTHR42825">
    <property type="entry name" value="AMINO ACID AMINOTRANSFERASE"/>
    <property type="match status" value="1"/>
</dbReference>
<evidence type="ECO:0000313" key="6">
    <source>
        <dbReference type="Proteomes" id="UP000006039"/>
    </source>
</evidence>
<dbReference type="HOGENOM" id="CLU_801790_0_0_1"/>
<dbReference type="STRING" id="644352.J3PKH5"/>
<dbReference type="VEuPathDB" id="FungiDB:GGTG_14031"/>
<dbReference type="PANTHER" id="PTHR42825:SF2">
    <property type="entry name" value="BRANCHED-CHAIN-AMINO-ACID AMINOTRANSFERASE 3, CHLOROPLASTIC-RELATED"/>
    <property type="match status" value="1"/>
</dbReference>
<keyword evidence="3" id="KW-0663">Pyridoxal phosphate</keyword>
<protein>
    <recommendedName>
        <fullName evidence="7">Branched-chain-amino-acid aminotransferase</fullName>
    </recommendedName>
</protein>
<dbReference type="InterPro" id="IPR005786">
    <property type="entry name" value="B_amino_transII"/>
</dbReference>
<dbReference type="GO" id="GO:0009081">
    <property type="term" value="P:branched-chain amino acid metabolic process"/>
    <property type="evidence" value="ECO:0007669"/>
    <property type="project" value="InterPro"/>
</dbReference>
<dbReference type="EMBL" id="GL385501">
    <property type="protein sequence ID" value="EJT68393.1"/>
    <property type="molecule type" value="Genomic_DNA"/>
</dbReference>
<reference evidence="5" key="5">
    <citation type="submission" date="2018-04" db="UniProtKB">
        <authorList>
            <consortium name="EnsemblFungi"/>
        </authorList>
    </citation>
    <scope>IDENTIFICATION</scope>
    <source>
        <strain evidence="5">R3-111a-1</strain>
    </source>
</reference>
<dbReference type="InterPro" id="IPR036038">
    <property type="entry name" value="Aminotransferase-like"/>
</dbReference>
<reference evidence="4" key="2">
    <citation type="submission" date="2010-07" db="EMBL/GenBank/DDBJ databases">
        <authorList>
            <consortium name="The Broad Institute Genome Sequencing Platform"/>
            <consortium name="Broad Institute Genome Sequencing Center for Infectious Disease"/>
            <person name="Ma L.-J."/>
            <person name="Dead R."/>
            <person name="Young S."/>
            <person name="Zeng Q."/>
            <person name="Koehrsen M."/>
            <person name="Alvarado L."/>
            <person name="Berlin A."/>
            <person name="Chapman S.B."/>
            <person name="Chen Z."/>
            <person name="Freedman E."/>
            <person name="Gellesch M."/>
            <person name="Goldberg J."/>
            <person name="Griggs A."/>
            <person name="Gujja S."/>
            <person name="Heilman E.R."/>
            <person name="Heiman D."/>
            <person name="Hepburn T."/>
            <person name="Howarth C."/>
            <person name="Jen D."/>
            <person name="Larson L."/>
            <person name="Mehta T."/>
            <person name="Neiman D."/>
            <person name="Pearson M."/>
            <person name="Roberts A."/>
            <person name="Saif S."/>
            <person name="Shea T."/>
            <person name="Shenoy N."/>
            <person name="Sisk P."/>
            <person name="Stolte C."/>
            <person name="Sykes S."/>
            <person name="Walk T."/>
            <person name="White J."/>
            <person name="Yandava C."/>
            <person name="Haas B."/>
            <person name="Nusbaum C."/>
            <person name="Birren B."/>
        </authorList>
    </citation>
    <scope>NUCLEOTIDE SEQUENCE</scope>
    <source>
        <strain evidence="4">R3-111a-1</strain>
    </source>
</reference>
<name>J3PKH5_GAET3</name>
<organism evidence="4">
    <name type="scientific">Gaeumannomyces tritici (strain R3-111a-1)</name>
    <name type="common">Wheat and barley take-all root rot fungus</name>
    <name type="synonym">Gaeumannomyces graminis var. tritici</name>
    <dbReference type="NCBI Taxonomy" id="644352"/>
    <lineage>
        <taxon>Eukaryota</taxon>
        <taxon>Fungi</taxon>
        <taxon>Dikarya</taxon>
        <taxon>Ascomycota</taxon>
        <taxon>Pezizomycotina</taxon>
        <taxon>Sordariomycetes</taxon>
        <taxon>Sordariomycetidae</taxon>
        <taxon>Magnaporthales</taxon>
        <taxon>Magnaporthaceae</taxon>
        <taxon>Gaeumannomyces</taxon>
    </lineage>
</organism>
<comment type="similarity">
    <text evidence="2">Belongs to the class-IV pyridoxal-phosphate-dependent aminotransferase family.</text>
</comment>
<reference evidence="6" key="1">
    <citation type="submission" date="2010-07" db="EMBL/GenBank/DDBJ databases">
        <title>The genome sequence of Gaeumannomyces graminis var. tritici strain R3-111a-1.</title>
        <authorList>
            <consortium name="The Broad Institute Genome Sequencing Platform"/>
            <person name="Ma L.-J."/>
            <person name="Dead R."/>
            <person name="Young S."/>
            <person name="Zeng Q."/>
            <person name="Koehrsen M."/>
            <person name="Alvarado L."/>
            <person name="Berlin A."/>
            <person name="Chapman S.B."/>
            <person name="Chen Z."/>
            <person name="Freedman E."/>
            <person name="Gellesch M."/>
            <person name="Goldberg J."/>
            <person name="Griggs A."/>
            <person name="Gujja S."/>
            <person name="Heilman E.R."/>
            <person name="Heiman D."/>
            <person name="Hepburn T."/>
            <person name="Howarth C."/>
            <person name="Jen D."/>
            <person name="Larson L."/>
            <person name="Mehta T."/>
            <person name="Neiman D."/>
            <person name="Pearson M."/>
            <person name="Roberts A."/>
            <person name="Saif S."/>
            <person name="Shea T."/>
            <person name="Shenoy N."/>
            <person name="Sisk P."/>
            <person name="Stolte C."/>
            <person name="Sykes S."/>
            <person name="Walk T."/>
            <person name="White J."/>
            <person name="Yandava C."/>
            <person name="Haas B."/>
            <person name="Nusbaum C."/>
            <person name="Birren B."/>
        </authorList>
    </citation>
    <scope>NUCLEOTIDE SEQUENCE [LARGE SCALE GENOMIC DNA]</scope>
    <source>
        <strain evidence="6">R3-111a-1</strain>
    </source>
</reference>
<dbReference type="EnsemblFungi" id="EJT68393">
    <property type="protein sequence ID" value="EJT68393"/>
    <property type="gene ID" value="GGTG_14031"/>
</dbReference>
<dbReference type="GO" id="GO:0004084">
    <property type="term" value="F:branched-chain-amino-acid transaminase activity"/>
    <property type="evidence" value="ECO:0007669"/>
    <property type="project" value="InterPro"/>
</dbReference>
<reference evidence="5" key="4">
    <citation type="journal article" date="2015" name="G3 (Bethesda)">
        <title>Genome sequences of three phytopathogenic species of the Magnaporthaceae family of fungi.</title>
        <authorList>
            <person name="Okagaki L.H."/>
            <person name="Nunes C.C."/>
            <person name="Sailsbery J."/>
            <person name="Clay B."/>
            <person name="Brown D."/>
            <person name="John T."/>
            <person name="Oh Y."/>
            <person name="Young N."/>
            <person name="Fitzgerald M."/>
            <person name="Haas B.J."/>
            <person name="Zeng Q."/>
            <person name="Young S."/>
            <person name="Adiconis X."/>
            <person name="Fan L."/>
            <person name="Levin J.Z."/>
            <person name="Mitchell T.K."/>
            <person name="Okubara P.A."/>
            <person name="Farman M.L."/>
            <person name="Kohn L.M."/>
            <person name="Birren B."/>
            <person name="Ma L.-J."/>
            <person name="Dean R.A."/>
        </authorList>
    </citation>
    <scope>NUCLEOTIDE SEQUENCE</scope>
    <source>
        <strain evidence="5">R3-111a-1</strain>
    </source>
</reference>
<dbReference type="InterPro" id="IPR043131">
    <property type="entry name" value="BCAT-like_N"/>
</dbReference>
<accession>J3PKH5</accession>
<comment type="cofactor">
    <cofactor evidence="1">
        <name>pyridoxal 5'-phosphate</name>
        <dbReference type="ChEBI" id="CHEBI:597326"/>
    </cofactor>
</comment>
<proteinExistence type="inferred from homology"/>
<evidence type="ECO:0008006" key="7">
    <source>
        <dbReference type="Google" id="ProtNLM"/>
    </source>
</evidence>
<dbReference type="Proteomes" id="UP000006039">
    <property type="component" value="Unassembled WGS sequence"/>
</dbReference>
<reference evidence="4" key="3">
    <citation type="submission" date="2010-09" db="EMBL/GenBank/DDBJ databases">
        <title>Annotation of Gaeumannomyces graminis var. tritici R3-111a-1.</title>
        <authorList>
            <consortium name="The Broad Institute Genome Sequencing Platform"/>
            <person name="Ma L.-J."/>
            <person name="Dead R."/>
            <person name="Young S.K."/>
            <person name="Zeng Q."/>
            <person name="Gargeya S."/>
            <person name="Fitzgerald M."/>
            <person name="Haas B."/>
            <person name="Abouelleil A."/>
            <person name="Alvarado L."/>
            <person name="Arachchi H.M."/>
            <person name="Berlin A."/>
            <person name="Brown A."/>
            <person name="Chapman S.B."/>
            <person name="Chen Z."/>
            <person name="Dunbar C."/>
            <person name="Freedman E."/>
            <person name="Gearin G."/>
            <person name="Gellesch M."/>
            <person name="Goldberg J."/>
            <person name="Griggs A."/>
            <person name="Gujja S."/>
            <person name="Heiman D."/>
            <person name="Howarth C."/>
            <person name="Larson L."/>
            <person name="Lui A."/>
            <person name="MacDonald P.J.P."/>
            <person name="Mehta T."/>
            <person name="Montmayeur A."/>
            <person name="Murphy C."/>
            <person name="Neiman D."/>
            <person name="Pearson M."/>
            <person name="Priest M."/>
            <person name="Roberts A."/>
            <person name="Saif S."/>
            <person name="Shea T."/>
            <person name="Shenoy N."/>
            <person name="Sisk P."/>
            <person name="Stolte C."/>
            <person name="Sykes S."/>
            <person name="Yandava C."/>
            <person name="Wortman J."/>
            <person name="Nusbaum C."/>
            <person name="Birren B."/>
        </authorList>
    </citation>
    <scope>NUCLEOTIDE SEQUENCE</scope>
    <source>
        <strain evidence="4">R3-111a-1</strain>
    </source>
</reference>
<evidence type="ECO:0000313" key="4">
    <source>
        <dbReference type="EMBL" id="EJT68393.1"/>
    </source>
</evidence>
<evidence type="ECO:0000256" key="3">
    <source>
        <dbReference type="ARBA" id="ARBA00022898"/>
    </source>
</evidence>
<dbReference type="eggNOG" id="KOG0975">
    <property type="taxonomic scope" value="Eukaryota"/>
</dbReference>
<evidence type="ECO:0000256" key="2">
    <source>
        <dbReference type="ARBA" id="ARBA00009320"/>
    </source>
</evidence>
<dbReference type="GeneID" id="20354489"/>
<dbReference type="RefSeq" id="XP_009230221.1">
    <property type="nucleotide sequence ID" value="XM_009231957.1"/>
</dbReference>